<proteinExistence type="predicted"/>
<dbReference type="AlphaFoldDB" id="A0A4Y2U7H5"/>
<name>A0A4Y2U7H5_ARAVE</name>
<dbReference type="Proteomes" id="UP000499080">
    <property type="component" value="Unassembled WGS sequence"/>
</dbReference>
<evidence type="ECO:0000313" key="2">
    <source>
        <dbReference type="EMBL" id="GBO08602.1"/>
    </source>
</evidence>
<comment type="caution">
    <text evidence="2">The sequence shown here is derived from an EMBL/GenBank/DDBJ whole genome shotgun (WGS) entry which is preliminary data.</text>
</comment>
<evidence type="ECO:0000313" key="3">
    <source>
        <dbReference type="Proteomes" id="UP000499080"/>
    </source>
</evidence>
<organism evidence="2 3">
    <name type="scientific">Araneus ventricosus</name>
    <name type="common">Orbweaver spider</name>
    <name type="synonym">Epeira ventricosa</name>
    <dbReference type="NCBI Taxonomy" id="182803"/>
    <lineage>
        <taxon>Eukaryota</taxon>
        <taxon>Metazoa</taxon>
        <taxon>Ecdysozoa</taxon>
        <taxon>Arthropoda</taxon>
        <taxon>Chelicerata</taxon>
        <taxon>Arachnida</taxon>
        <taxon>Araneae</taxon>
        <taxon>Araneomorphae</taxon>
        <taxon>Entelegynae</taxon>
        <taxon>Araneoidea</taxon>
        <taxon>Araneidae</taxon>
        <taxon>Araneus</taxon>
    </lineage>
</organism>
<evidence type="ECO:0000256" key="1">
    <source>
        <dbReference type="SAM" id="MobiDB-lite"/>
    </source>
</evidence>
<dbReference type="EMBL" id="BGPR01034294">
    <property type="protein sequence ID" value="GBO08602.1"/>
    <property type="molecule type" value="Genomic_DNA"/>
</dbReference>
<feature type="compositionally biased region" description="Basic and acidic residues" evidence="1">
    <location>
        <begin position="95"/>
        <end position="104"/>
    </location>
</feature>
<accession>A0A4Y2U7H5</accession>
<sequence length="134" mass="14636">MIVAQPLWLTRTMFHVTELLSSIRNVPLSDVATSAVRNEALVARKMHMALFSIPFGEDRCQSLLSDSWQSLPNRSYPGNGGGIVPPSVGQTQTPRPDRSYHPVDEPSSVAVPGLQICLANGMDGAPPFEFLDKF</sequence>
<gene>
    <name evidence="2" type="ORF">AVEN_18709_1</name>
</gene>
<feature type="region of interest" description="Disordered" evidence="1">
    <location>
        <begin position="74"/>
        <end position="106"/>
    </location>
</feature>
<keyword evidence="3" id="KW-1185">Reference proteome</keyword>
<protein>
    <submittedName>
        <fullName evidence="2">Uncharacterized protein</fullName>
    </submittedName>
</protein>
<reference evidence="2 3" key="1">
    <citation type="journal article" date="2019" name="Sci. Rep.">
        <title>Orb-weaving spider Araneus ventricosus genome elucidates the spidroin gene catalogue.</title>
        <authorList>
            <person name="Kono N."/>
            <person name="Nakamura H."/>
            <person name="Ohtoshi R."/>
            <person name="Moran D.A.P."/>
            <person name="Shinohara A."/>
            <person name="Yoshida Y."/>
            <person name="Fujiwara M."/>
            <person name="Mori M."/>
            <person name="Tomita M."/>
            <person name="Arakawa K."/>
        </authorList>
    </citation>
    <scope>NUCLEOTIDE SEQUENCE [LARGE SCALE GENOMIC DNA]</scope>
</reference>